<dbReference type="Gene3D" id="3.30.200.20">
    <property type="entry name" value="Phosphorylase Kinase, domain 1"/>
    <property type="match status" value="1"/>
</dbReference>
<evidence type="ECO:0000256" key="5">
    <source>
        <dbReference type="ARBA" id="ARBA00022741"/>
    </source>
</evidence>
<dbReference type="Proteomes" id="UP000327468">
    <property type="component" value="Chromosome 3"/>
</dbReference>
<dbReference type="SMART" id="SM00220">
    <property type="entry name" value="S_TKc"/>
    <property type="match status" value="1"/>
</dbReference>
<dbReference type="InterPro" id="IPR017441">
    <property type="entry name" value="Protein_kinase_ATP_BS"/>
</dbReference>
<dbReference type="InterPro" id="IPR008271">
    <property type="entry name" value="Ser/Thr_kinase_AS"/>
</dbReference>
<dbReference type="InterPro" id="IPR014720">
    <property type="entry name" value="dsRBD_dom"/>
</dbReference>
<dbReference type="Pfam" id="PF00069">
    <property type="entry name" value="Pkinase"/>
    <property type="match status" value="1"/>
</dbReference>
<dbReference type="InterPro" id="IPR000719">
    <property type="entry name" value="Prot_kinase_dom"/>
</dbReference>
<organism evidence="14 15">
    <name type="scientific">Pangasianodon hypophthalmus</name>
    <name type="common">Striped catfish</name>
    <name type="synonym">Helicophagus hypophthalmus</name>
    <dbReference type="NCBI Taxonomy" id="310915"/>
    <lineage>
        <taxon>Eukaryota</taxon>
        <taxon>Metazoa</taxon>
        <taxon>Chordata</taxon>
        <taxon>Craniata</taxon>
        <taxon>Vertebrata</taxon>
        <taxon>Euteleostomi</taxon>
        <taxon>Actinopterygii</taxon>
        <taxon>Neopterygii</taxon>
        <taxon>Teleostei</taxon>
        <taxon>Ostariophysi</taxon>
        <taxon>Siluriformes</taxon>
        <taxon>Pangasiidae</taxon>
        <taxon>Pangasianodon</taxon>
    </lineage>
</organism>
<name>A0A5N5PQU4_PANHP</name>
<keyword evidence="4" id="KW-0808">Transferase</keyword>
<keyword evidence="7 10" id="KW-0067">ATP-binding</keyword>
<evidence type="ECO:0000256" key="2">
    <source>
        <dbReference type="ARBA" id="ARBA00022527"/>
    </source>
</evidence>
<evidence type="ECO:0000256" key="7">
    <source>
        <dbReference type="ARBA" id="ARBA00022840"/>
    </source>
</evidence>
<feature type="compositionally biased region" description="Low complexity" evidence="11">
    <location>
        <begin position="287"/>
        <end position="304"/>
    </location>
</feature>
<dbReference type="PROSITE" id="PS50011">
    <property type="entry name" value="PROTEIN_KINASE_DOM"/>
    <property type="match status" value="1"/>
</dbReference>
<dbReference type="FunFam" id="1.10.510.10:FF:000251">
    <property type="entry name" value="eukaryotic translation initiation factor 2-alpha kinase 3"/>
    <property type="match status" value="1"/>
</dbReference>
<dbReference type="CDD" id="cd19903">
    <property type="entry name" value="DSRM_EIF2AK2_rpt1"/>
    <property type="match status" value="1"/>
</dbReference>
<dbReference type="GO" id="GO:0004694">
    <property type="term" value="F:eukaryotic translation initiation factor 2alpha kinase activity"/>
    <property type="evidence" value="ECO:0007669"/>
    <property type="project" value="TreeGrafter"/>
</dbReference>
<dbReference type="PANTHER" id="PTHR11042">
    <property type="entry name" value="EUKARYOTIC TRANSLATION INITIATION FACTOR 2-ALPHA KINASE EIF2-ALPHA KINASE -RELATED"/>
    <property type="match status" value="1"/>
</dbReference>
<dbReference type="FunFam" id="3.30.200.20:FF:000548">
    <property type="entry name" value="Z-DNA binding protein kinase"/>
    <property type="match status" value="1"/>
</dbReference>
<gene>
    <name evidence="14" type="ORF">PHYPO_G00183320</name>
</gene>
<evidence type="ECO:0000256" key="3">
    <source>
        <dbReference type="ARBA" id="ARBA00022553"/>
    </source>
</evidence>
<evidence type="ECO:0000256" key="10">
    <source>
        <dbReference type="PROSITE-ProRule" id="PRU10141"/>
    </source>
</evidence>
<dbReference type="EMBL" id="VFJC01000004">
    <property type="protein sequence ID" value="KAB5582102.1"/>
    <property type="molecule type" value="Genomic_DNA"/>
</dbReference>
<dbReference type="AlphaFoldDB" id="A0A5N5PQU4"/>
<dbReference type="PROSITE" id="PS00107">
    <property type="entry name" value="PROTEIN_KINASE_ATP"/>
    <property type="match status" value="1"/>
</dbReference>
<dbReference type="PANTHER" id="PTHR11042:SF194">
    <property type="entry name" value="DOUBLE-STRANDED RNA ACTIVATED PROTEIN KINASE"/>
    <property type="match status" value="1"/>
</dbReference>
<keyword evidence="15" id="KW-1185">Reference proteome</keyword>
<dbReference type="InterPro" id="IPR011009">
    <property type="entry name" value="Kinase-like_dom_sf"/>
</dbReference>
<evidence type="ECO:0000256" key="11">
    <source>
        <dbReference type="SAM" id="MobiDB-lite"/>
    </source>
</evidence>
<sequence>MDPGQKNYVGFLNEYAQKRGWSVRFDLVQTAGPEHIKTFTMRAVMNNKIYPDGVGQNKKEAKQNAAKNALNFLENDDSVNTETHLSSSARASPVTQANYICWLNEYSHKKRLTFNPKETTKMSSGSNIQVCSYACKYVCGDKEFPEATSNSKKEAKEAAAKLVYEILTEQEQEQVLDENRKEENLNIQNLSTSLHHLKLSTPADTENTTAEKNFIGLLNEYCQKSKQVPDFKAVDRRGPAHDPEFVYKVVINKKQYPEGRGRTAKEAKQKAAQLAWLELCGSDLSSQISSPSSMSESTDDVSSSQKTPKNHSQSESVIFADLSSTPEPQPLDVKPKRQLAAKFQNSPVSNKKEQSNINVLKVAKPSTKSTTVSNHSTKSRFLEEFDSITKIGKGGFGRVFKARRKLEDTNYAVKIVKFNEKARREVSALSRLVHANIVRYHTSWTEETAYRDEASETCSTSSSGSGSEFLYIQMEFCEGETLCQWIEERNSHPKKYPERRQEAAAIIKQVLEAVKYVHVKKLFHRDLKPANIMFGHDGGVKVGDFGLVTKEEGDDDGSLLERTKRVGTRSYMSPEQGQQVYGRKVDIYAVGLIYFELLWCFGTHTEKQKLWDDIRNKTFPEEFSKMFDFEHTLIDRMLCENPKGRPEARDLLTELDQHTAATACTEHNVQKDIHWFLRFDNED</sequence>
<comment type="caution">
    <text evidence="14">The sequence shown here is derived from an EMBL/GenBank/DDBJ whole genome shotgun (WGS) entry which is preliminary data.</text>
</comment>
<feature type="binding site" evidence="10">
    <location>
        <position position="414"/>
    </location>
    <ligand>
        <name>ATP</name>
        <dbReference type="ChEBI" id="CHEBI:30616"/>
    </ligand>
</feature>
<evidence type="ECO:0000259" key="12">
    <source>
        <dbReference type="PROSITE" id="PS50011"/>
    </source>
</evidence>
<dbReference type="SUPFAM" id="SSF54768">
    <property type="entry name" value="dsRNA-binding domain-like"/>
    <property type="match status" value="3"/>
</dbReference>
<evidence type="ECO:0000313" key="14">
    <source>
        <dbReference type="EMBL" id="KAB5582102.1"/>
    </source>
</evidence>
<comment type="similarity">
    <text evidence="8">Belongs to the protein kinase superfamily. Ser/Thr protein kinase family. GCN2 subfamily.</text>
</comment>
<keyword evidence="2" id="KW-0723">Serine/threonine-protein kinase</keyword>
<evidence type="ECO:0000259" key="13">
    <source>
        <dbReference type="PROSITE" id="PS50137"/>
    </source>
</evidence>
<dbReference type="EC" id="2.7.11.1" evidence="1"/>
<feature type="domain" description="DRBM" evidence="13">
    <location>
        <begin position="98"/>
        <end position="169"/>
    </location>
</feature>
<proteinExistence type="inferred from homology"/>
<keyword evidence="9" id="KW-0694">RNA-binding</keyword>
<dbReference type="InterPro" id="IPR044452">
    <property type="entry name" value="EIF2AK2_DSRM_1"/>
</dbReference>
<evidence type="ECO:0000313" key="15">
    <source>
        <dbReference type="Proteomes" id="UP000327468"/>
    </source>
</evidence>
<feature type="region of interest" description="Disordered" evidence="11">
    <location>
        <begin position="287"/>
        <end position="314"/>
    </location>
</feature>
<dbReference type="PROSITE" id="PS50137">
    <property type="entry name" value="DS_RBD"/>
    <property type="match status" value="3"/>
</dbReference>
<dbReference type="GO" id="GO:0003725">
    <property type="term" value="F:double-stranded RNA binding"/>
    <property type="evidence" value="ECO:0007669"/>
    <property type="project" value="InterPro"/>
</dbReference>
<reference evidence="14 15" key="1">
    <citation type="submission" date="2019-06" db="EMBL/GenBank/DDBJ databases">
        <title>A chromosome-scale genome assembly of the striped catfish, Pangasianodon hypophthalmus.</title>
        <authorList>
            <person name="Wen M."/>
            <person name="Zahm M."/>
            <person name="Roques C."/>
            <person name="Cabau C."/>
            <person name="Klopp C."/>
            <person name="Donnadieu C."/>
            <person name="Jouanno E."/>
            <person name="Avarre J.-C."/>
            <person name="Campet M."/>
            <person name="Ha T.T.T."/>
            <person name="Dugue R."/>
            <person name="Lampietro C."/>
            <person name="Louis A."/>
            <person name="Herpin A."/>
            <person name="Echchiki A."/>
            <person name="Berthelot C."/>
            <person name="Parey E."/>
            <person name="Roest-Crollius H."/>
            <person name="Braasch I."/>
            <person name="Postlethwait J."/>
            <person name="Bobe J."/>
            <person name="Montfort J."/>
            <person name="Bouchez O."/>
            <person name="Begum T."/>
            <person name="Schartl M."/>
            <person name="Guiguen Y."/>
        </authorList>
    </citation>
    <scope>NUCLEOTIDE SEQUENCE [LARGE SCALE GENOMIC DNA]</scope>
    <source>
        <strain evidence="14 15">Indonesia</strain>
        <tissue evidence="14">Blood</tissue>
    </source>
</reference>
<dbReference type="Pfam" id="PF00035">
    <property type="entry name" value="dsrm"/>
    <property type="match status" value="3"/>
</dbReference>
<keyword evidence="6" id="KW-0418">Kinase</keyword>
<evidence type="ECO:0000256" key="4">
    <source>
        <dbReference type="ARBA" id="ARBA00022679"/>
    </source>
</evidence>
<keyword evidence="5 10" id="KW-0547">Nucleotide-binding</keyword>
<feature type="domain" description="DRBM" evidence="13">
    <location>
        <begin position="213"/>
        <end position="281"/>
    </location>
</feature>
<dbReference type="Gene3D" id="1.10.510.10">
    <property type="entry name" value="Transferase(Phosphotransferase) domain 1"/>
    <property type="match status" value="1"/>
</dbReference>
<dbReference type="PROSITE" id="PS00108">
    <property type="entry name" value="PROTEIN_KINASE_ST"/>
    <property type="match status" value="1"/>
</dbReference>
<dbReference type="GO" id="GO:0005524">
    <property type="term" value="F:ATP binding"/>
    <property type="evidence" value="ECO:0007669"/>
    <property type="project" value="UniProtKB-UniRule"/>
</dbReference>
<evidence type="ECO:0000256" key="9">
    <source>
        <dbReference type="PROSITE-ProRule" id="PRU00266"/>
    </source>
</evidence>
<protein>
    <recommendedName>
        <fullName evidence="1">non-specific serine/threonine protein kinase</fullName>
        <ecNumber evidence="1">2.7.11.1</ecNumber>
    </recommendedName>
</protein>
<dbReference type="Gene3D" id="3.30.160.20">
    <property type="match status" value="3"/>
</dbReference>
<keyword evidence="3" id="KW-0597">Phosphoprotein</keyword>
<dbReference type="SUPFAM" id="SSF56112">
    <property type="entry name" value="Protein kinase-like (PK-like)"/>
    <property type="match status" value="1"/>
</dbReference>
<evidence type="ECO:0000256" key="8">
    <source>
        <dbReference type="ARBA" id="ARBA00037982"/>
    </source>
</evidence>
<dbReference type="InterPro" id="IPR050339">
    <property type="entry name" value="CC_SR_Kinase"/>
</dbReference>
<evidence type="ECO:0000256" key="6">
    <source>
        <dbReference type="ARBA" id="ARBA00022777"/>
    </source>
</evidence>
<feature type="domain" description="DRBM" evidence="13">
    <location>
        <begin position="7"/>
        <end position="75"/>
    </location>
</feature>
<dbReference type="SMART" id="SM00358">
    <property type="entry name" value="DSRM"/>
    <property type="match status" value="3"/>
</dbReference>
<evidence type="ECO:0000256" key="1">
    <source>
        <dbReference type="ARBA" id="ARBA00012513"/>
    </source>
</evidence>
<dbReference type="GO" id="GO:0005634">
    <property type="term" value="C:nucleus"/>
    <property type="evidence" value="ECO:0007669"/>
    <property type="project" value="TreeGrafter"/>
</dbReference>
<feature type="domain" description="Protein kinase" evidence="12">
    <location>
        <begin position="385"/>
        <end position="661"/>
    </location>
</feature>
<accession>A0A5N5PQU4</accession>
<feature type="compositionally biased region" description="Polar residues" evidence="11">
    <location>
        <begin position="305"/>
        <end position="314"/>
    </location>
</feature>
<dbReference type="GO" id="GO:0005737">
    <property type="term" value="C:cytoplasm"/>
    <property type="evidence" value="ECO:0007669"/>
    <property type="project" value="TreeGrafter"/>
</dbReference>